<accession>A0A3R6YXY4</accession>
<dbReference type="AlphaFoldDB" id="A0A3R6YXY4"/>
<evidence type="ECO:0000313" key="2">
    <source>
        <dbReference type="EMBL" id="RHY23104.1"/>
    </source>
</evidence>
<sequence>MPERGSPWTCVVDPLLWFPTDSTSQLEQDLCCHLHMQKTMAKSRHRLLLVTSYTSPASQPTLTKLKSPKGFTPLFPAQGAADRVRVEAGCLRKARRPDYGGWSTVSVRVVDDETEQATIQAEAAAFEAKKTQIQIERDNDFLMDESLHADNAMGAFNRGAGGTRALRSTARARPERTRRKTWPWPL</sequence>
<keyword evidence="3" id="KW-1185">Reference proteome</keyword>
<name>A0A3R6YXY4_9STRA</name>
<dbReference type="EMBL" id="QUSY01001915">
    <property type="protein sequence ID" value="RHY23104.1"/>
    <property type="molecule type" value="Genomic_DNA"/>
</dbReference>
<protein>
    <submittedName>
        <fullName evidence="2">Uncharacterized protein</fullName>
    </submittedName>
</protein>
<proteinExistence type="predicted"/>
<evidence type="ECO:0000313" key="3">
    <source>
        <dbReference type="Proteomes" id="UP000285060"/>
    </source>
</evidence>
<dbReference type="VEuPathDB" id="FungiDB:H310_14517"/>
<reference evidence="2 3" key="1">
    <citation type="submission" date="2018-08" db="EMBL/GenBank/DDBJ databases">
        <title>Aphanomyces genome sequencing and annotation.</title>
        <authorList>
            <person name="Minardi D."/>
            <person name="Oidtmann B."/>
            <person name="Van Der Giezen M."/>
            <person name="Studholme D.J."/>
        </authorList>
    </citation>
    <scope>NUCLEOTIDE SEQUENCE [LARGE SCALE GENOMIC DNA]</scope>
    <source>
        <strain evidence="2 3">NJM0002</strain>
    </source>
</reference>
<dbReference type="Proteomes" id="UP000285060">
    <property type="component" value="Unassembled WGS sequence"/>
</dbReference>
<gene>
    <name evidence="2" type="ORF">DYB32_009304</name>
</gene>
<organism evidence="2 3">
    <name type="scientific">Aphanomyces invadans</name>
    <dbReference type="NCBI Taxonomy" id="157072"/>
    <lineage>
        <taxon>Eukaryota</taxon>
        <taxon>Sar</taxon>
        <taxon>Stramenopiles</taxon>
        <taxon>Oomycota</taxon>
        <taxon>Saprolegniomycetes</taxon>
        <taxon>Saprolegniales</taxon>
        <taxon>Verrucalvaceae</taxon>
        <taxon>Aphanomyces</taxon>
    </lineage>
</organism>
<evidence type="ECO:0000256" key="1">
    <source>
        <dbReference type="SAM" id="MobiDB-lite"/>
    </source>
</evidence>
<feature type="region of interest" description="Disordered" evidence="1">
    <location>
        <begin position="158"/>
        <end position="186"/>
    </location>
</feature>
<comment type="caution">
    <text evidence="2">The sequence shown here is derived from an EMBL/GenBank/DDBJ whole genome shotgun (WGS) entry which is preliminary data.</text>
</comment>
<feature type="compositionally biased region" description="Basic residues" evidence="1">
    <location>
        <begin position="176"/>
        <end position="186"/>
    </location>
</feature>